<evidence type="ECO:0000256" key="10">
    <source>
        <dbReference type="PIRSR" id="PIRSR603739-50"/>
    </source>
</evidence>
<accession>A0A5C6X9L5</accession>
<dbReference type="OrthoDB" id="9768064at2"/>
<keyword evidence="7 9" id="KW-0411">Iron-sulfur</keyword>
<evidence type="ECO:0000256" key="3">
    <source>
        <dbReference type="ARBA" id="ARBA00022691"/>
    </source>
</evidence>
<organism evidence="12 13">
    <name type="scientific">Lujinxingia vulgaris</name>
    <dbReference type="NCBI Taxonomy" id="2600176"/>
    <lineage>
        <taxon>Bacteria</taxon>
        <taxon>Deltaproteobacteria</taxon>
        <taxon>Bradymonadales</taxon>
        <taxon>Lujinxingiaceae</taxon>
        <taxon>Lujinxingia</taxon>
    </lineage>
</organism>
<dbReference type="PANTHER" id="PTHR30538">
    <property type="entry name" value="LYSINE 2,3-AMINOMUTASE-RELATED"/>
    <property type="match status" value="1"/>
</dbReference>
<dbReference type="PIRSF" id="PIRSF004911">
    <property type="entry name" value="DUF160"/>
    <property type="match status" value="1"/>
</dbReference>
<evidence type="ECO:0000256" key="4">
    <source>
        <dbReference type="ARBA" id="ARBA00022723"/>
    </source>
</evidence>
<dbReference type="Pfam" id="PF04055">
    <property type="entry name" value="Radical_SAM"/>
    <property type="match status" value="1"/>
</dbReference>
<keyword evidence="3" id="KW-0949">S-adenosyl-L-methionine</keyword>
<keyword evidence="2 9" id="KW-0004">4Fe-4S</keyword>
<dbReference type="InterPro" id="IPR007197">
    <property type="entry name" value="rSAM"/>
</dbReference>
<dbReference type="Proteomes" id="UP000321046">
    <property type="component" value="Unassembled WGS sequence"/>
</dbReference>
<name>A0A5C6X9L5_9DELT</name>
<dbReference type="Gene3D" id="3.20.20.70">
    <property type="entry name" value="Aldolase class I"/>
    <property type="match status" value="1"/>
</dbReference>
<comment type="caution">
    <text evidence="12">The sequence shown here is derived from an EMBL/GenBank/DDBJ whole genome shotgun (WGS) entry which is preliminary data.</text>
</comment>
<dbReference type="InterPro" id="IPR013785">
    <property type="entry name" value="Aldolase_TIM"/>
</dbReference>
<dbReference type="InterPro" id="IPR003739">
    <property type="entry name" value="Lys_aminomutase/Glu_NH3_mut"/>
</dbReference>
<dbReference type="SUPFAM" id="SSF102114">
    <property type="entry name" value="Radical SAM enzymes"/>
    <property type="match status" value="1"/>
</dbReference>
<keyword evidence="4 9" id="KW-0479">Metal-binding</keyword>
<gene>
    <name evidence="12" type="ORF">FRC96_13320</name>
</gene>
<dbReference type="NCBIfam" id="TIGR00238">
    <property type="entry name" value="KamA family radical SAM protein"/>
    <property type="match status" value="1"/>
</dbReference>
<dbReference type="GO" id="GO:0046872">
    <property type="term" value="F:metal ion binding"/>
    <property type="evidence" value="ECO:0007669"/>
    <property type="project" value="UniProtKB-KW"/>
</dbReference>
<dbReference type="InterPro" id="IPR025895">
    <property type="entry name" value="LAM_C_dom"/>
</dbReference>
<evidence type="ECO:0000313" key="13">
    <source>
        <dbReference type="Proteomes" id="UP000321046"/>
    </source>
</evidence>
<dbReference type="EMBL" id="VOSL01000054">
    <property type="protein sequence ID" value="TXD34711.1"/>
    <property type="molecule type" value="Genomic_DNA"/>
</dbReference>
<sequence length="389" mass="44204">MPALPSSYERRPKRFESIDAQTWGSWHWQHQNRLRRPEHFDDVLELSAEEREAFLKSAQRFRVAVTPHYAALMSREDPGCGVRQQGLPQPGELRQYDFELEDPLAEEAHMPVPGITHRYPDRVLFYVSHHCPVYCRHCTRKRKVSDPTTAAARDQIAQGLAYIRNTPTARDVVVSGGDPLTLSDERLGEVLRALRAIDHVEVIRLGTRNPVTLPQRITPELCEILREVRPVYVHTHFNHPDELSQESARALGMLLDAGCVLGNQMVLLRGVNDRPETVMELNRQLLRLGCRPYYMLQCDMAQGISHFRTPLRTGLKIMKHLRGRIGGMGVPHFVVDLPGGGGKVELVPDHIVDTRESPWGQVVAFSSSEGERFEFVDVDPARLEGDDER</sequence>
<evidence type="ECO:0000256" key="9">
    <source>
        <dbReference type="PIRSR" id="PIRSR004911-1"/>
    </source>
</evidence>
<evidence type="ECO:0000256" key="7">
    <source>
        <dbReference type="ARBA" id="ARBA00023014"/>
    </source>
</evidence>
<evidence type="ECO:0000256" key="1">
    <source>
        <dbReference type="ARBA" id="ARBA00001933"/>
    </source>
</evidence>
<dbReference type="PROSITE" id="PS51918">
    <property type="entry name" value="RADICAL_SAM"/>
    <property type="match status" value="1"/>
</dbReference>
<dbReference type="InterPro" id="IPR058240">
    <property type="entry name" value="rSAM_sf"/>
</dbReference>
<dbReference type="SFLD" id="SFLDS00029">
    <property type="entry name" value="Radical_SAM"/>
    <property type="match status" value="1"/>
</dbReference>
<dbReference type="AlphaFoldDB" id="A0A5C6X9L5"/>
<evidence type="ECO:0000256" key="2">
    <source>
        <dbReference type="ARBA" id="ARBA00022485"/>
    </source>
</evidence>
<feature type="modified residue" description="N6-(pyridoxal phosphate)lysine" evidence="10">
    <location>
        <position position="343"/>
    </location>
</feature>
<evidence type="ECO:0000313" key="12">
    <source>
        <dbReference type="EMBL" id="TXD34711.1"/>
    </source>
</evidence>
<feature type="binding site" evidence="9">
    <location>
        <position position="131"/>
    </location>
    <ligand>
        <name>[4Fe-4S] cluster</name>
        <dbReference type="ChEBI" id="CHEBI:49883"/>
        <note>4Fe-4S-S-AdoMet</note>
    </ligand>
</feature>
<evidence type="ECO:0000259" key="11">
    <source>
        <dbReference type="PROSITE" id="PS51918"/>
    </source>
</evidence>
<dbReference type="GO" id="GO:0051539">
    <property type="term" value="F:4 iron, 4 sulfur cluster binding"/>
    <property type="evidence" value="ECO:0007669"/>
    <property type="project" value="UniProtKB-KW"/>
</dbReference>
<proteinExistence type="predicted"/>
<reference evidence="12 13" key="1">
    <citation type="submission" date="2019-08" db="EMBL/GenBank/DDBJ databases">
        <title>Bradymonadales sp. TMQ2.</title>
        <authorList>
            <person name="Liang Q."/>
        </authorList>
    </citation>
    <scope>NUCLEOTIDE SEQUENCE [LARGE SCALE GENOMIC DNA]</scope>
    <source>
        <strain evidence="12 13">TMQ2</strain>
    </source>
</reference>
<comment type="cofactor">
    <cofactor evidence="1 10">
        <name>pyridoxal 5'-phosphate</name>
        <dbReference type="ChEBI" id="CHEBI:597326"/>
    </cofactor>
</comment>
<feature type="domain" description="Radical SAM core" evidence="11">
    <location>
        <begin position="117"/>
        <end position="328"/>
    </location>
</feature>
<feature type="binding site" evidence="9">
    <location>
        <position position="138"/>
    </location>
    <ligand>
        <name>[4Fe-4S] cluster</name>
        <dbReference type="ChEBI" id="CHEBI:49883"/>
        <note>4Fe-4S-S-AdoMet</note>
    </ligand>
</feature>
<evidence type="ECO:0000256" key="5">
    <source>
        <dbReference type="ARBA" id="ARBA00022898"/>
    </source>
</evidence>
<dbReference type="Pfam" id="PF12544">
    <property type="entry name" value="LAM_C"/>
    <property type="match status" value="1"/>
</dbReference>
<dbReference type="PANTHER" id="PTHR30538:SF1">
    <property type="entry name" value="L-LYSINE 2,3-AMINOMUTASE"/>
    <property type="match status" value="1"/>
</dbReference>
<dbReference type="GO" id="GO:0016853">
    <property type="term" value="F:isomerase activity"/>
    <property type="evidence" value="ECO:0007669"/>
    <property type="project" value="UniProtKB-KW"/>
</dbReference>
<keyword evidence="8" id="KW-0413">Isomerase</keyword>
<feature type="binding site" evidence="9">
    <location>
        <position position="135"/>
    </location>
    <ligand>
        <name>[4Fe-4S] cluster</name>
        <dbReference type="ChEBI" id="CHEBI:49883"/>
        <note>4Fe-4S-S-AdoMet</note>
    </ligand>
</feature>
<evidence type="ECO:0000256" key="6">
    <source>
        <dbReference type="ARBA" id="ARBA00023004"/>
    </source>
</evidence>
<dbReference type="CDD" id="cd01335">
    <property type="entry name" value="Radical_SAM"/>
    <property type="match status" value="1"/>
</dbReference>
<keyword evidence="6" id="KW-0408">Iron</keyword>
<protein>
    <submittedName>
        <fullName evidence="12">KamA family radical SAM protein</fullName>
    </submittedName>
</protein>
<keyword evidence="5 10" id="KW-0663">Pyridoxal phosphate</keyword>
<dbReference type="Gene3D" id="6.10.140.1170">
    <property type="match status" value="1"/>
</dbReference>
<dbReference type="SFLD" id="SFLDG01070">
    <property type="entry name" value="PLP-dependent"/>
    <property type="match status" value="1"/>
</dbReference>
<evidence type="ECO:0000256" key="8">
    <source>
        <dbReference type="ARBA" id="ARBA00023235"/>
    </source>
</evidence>